<dbReference type="EMBL" id="CP102774">
    <property type="protein sequence ID" value="UZF86877.1"/>
    <property type="molecule type" value="Genomic_DNA"/>
</dbReference>
<accession>A0A9E8CKF5</accession>
<sequence length="61" mass="6610">MIPIIEVKLSPDDRRALARAATKAALAAGMSLEEWRRQRSGAECQLSADVAMAYQVAPPAR</sequence>
<evidence type="ECO:0000313" key="1">
    <source>
        <dbReference type="EMBL" id="UZF86877.1"/>
    </source>
</evidence>
<dbReference type="AlphaFoldDB" id="A0A9E8CKF5"/>
<gene>
    <name evidence="1" type="ORF">NWE54_24490</name>
</gene>
<organism evidence="1">
    <name type="scientific">Bosea sp. NBC_00436</name>
    <dbReference type="NCBI Taxonomy" id="2969620"/>
    <lineage>
        <taxon>Bacteria</taxon>
        <taxon>Pseudomonadati</taxon>
        <taxon>Pseudomonadota</taxon>
        <taxon>Alphaproteobacteria</taxon>
        <taxon>Hyphomicrobiales</taxon>
        <taxon>Boseaceae</taxon>
        <taxon>Bosea</taxon>
    </lineage>
</organism>
<name>A0A9E8CKF5_9HYPH</name>
<proteinExistence type="predicted"/>
<reference evidence="1" key="1">
    <citation type="submission" date="2022-08" db="EMBL/GenBank/DDBJ databases">
        <title>Complete Genome Sequences of 2 Bosea sp. soil isolates.</title>
        <authorList>
            <person name="Alvarez Arevalo M."/>
            <person name="Sterndorff E.B."/>
            <person name="Faurdal D."/>
            <person name="Joergensen T.S."/>
            <person name="Weber T."/>
        </authorList>
    </citation>
    <scope>NUCLEOTIDE SEQUENCE</scope>
    <source>
        <strain evidence="1">NBC_00436</strain>
    </source>
</reference>
<protein>
    <submittedName>
        <fullName evidence="1">Uncharacterized protein</fullName>
    </submittedName>
</protein>